<dbReference type="EMBL" id="QCXQ01000006">
    <property type="protein sequence ID" value="PWF99486.1"/>
    <property type="molecule type" value="Genomic_DNA"/>
</dbReference>
<evidence type="ECO:0000256" key="1">
    <source>
        <dbReference type="ARBA" id="ARBA00002486"/>
    </source>
</evidence>
<dbReference type="RefSeq" id="WP_109250944.1">
    <property type="nucleotide sequence ID" value="NZ_QCXQ01000006.1"/>
</dbReference>
<dbReference type="PANTHER" id="PTHR18964:SF149">
    <property type="entry name" value="BIFUNCTIONAL UDP-N-ACETYLGLUCOSAMINE 2-EPIMERASE_N-ACETYLMANNOSAMINE KINASE"/>
    <property type="match status" value="1"/>
</dbReference>
<dbReference type="Gene3D" id="3.30.420.40">
    <property type="match status" value="2"/>
</dbReference>
<dbReference type="GO" id="GO:0003677">
    <property type="term" value="F:DNA binding"/>
    <property type="evidence" value="ECO:0007669"/>
    <property type="project" value="InterPro"/>
</dbReference>
<evidence type="ECO:0000256" key="2">
    <source>
        <dbReference type="ARBA" id="ARBA00006479"/>
    </source>
</evidence>
<name>A0A2V1MWR2_9LACO</name>
<dbReference type="InterPro" id="IPR043129">
    <property type="entry name" value="ATPase_NBD"/>
</dbReference>
<comment type="caution">
    <text evidence="5">The sequence shown here is derived from an EMBL/GenBank/DDBJ whole genome shotgun (WGS) entry which is preliminary data.</text>
</comment>
<evidence type="ECO:0000259" key="4">
    <source>
        <dbReference type="Pfam" id="PF09339"/>
    </source>
</evidence>
<dbReference type="GO" id="GO:0042732">
    <property type="term" value="P:D-xylose metabolic process"/>
    <property type="evidence" value="ECO:0007669"/>
    <property type="project" value="UniProtKB-KW"/>
</dbReference>
<dbReference type="GO" id="GO:0006355">
    <property type="term" value="P:regulation of DNA-templated transcription"/>
    <property type="evidence" value="ECO:0007669"/>
    <property type="project" value="InterPro"/>
</dbReference>
<reference evidence="5 6" key="1">
    <citation type="journal article" date="2018" name="Int. J. Syst. Evol. Microbiol.">
        <title>Lactobacillus bambusae sp. nov., isolated from a traditional fermented Ma-bamboo shoots of Taiwan.</title>
        <authorList>
            <person name="Wang L.-T."/>
        </authorList>
    </citation>
    <scope>NUCLEOTIDE SEQUENCE [LARGE SCALE GENOMIC DNA]</scope>
    <source>
        <strain evidence="5 6">BS-W1</strain>
    </source>
</reference>
<dbReference type="OrthoDB" id="9796533at2"/>
<keyword evidence="6" id="KW-1185">Reference proteome</keyword>
<keyword evidence="3" id="KW-0859">Xylose metabolism</keyword>
<keyword evidence="3" id="KW-0119">Carbohydrate metabolism</keyword>
<protein>
    <submittedName>
        <fullName evidence="5">ROK family protein</fullName>
    </submittedName>
</protein>
<dbReference type="InterPro" id="IPR049874">
    <property type="entry name" value="ROK_cs"/>
</dbReference>
<dbReference type="InterPro" id="IPR000600">
    <property type="entry name" value="ROK"/>
</dbReference>
<dbReference type="Gene3D" id="1.10.10.10">
    <property type="entry name" value="Winged helix-like DNA-binding domain superfamily/Winged helix DNA-binding domain"/>
    <property type="match status" value="1"/>
</dbReference>
<dbReference type="PANTHER" id="PTHR18964">
    <property type="entry name" value="ROK (REPRESSOR, ORF, KINASE) FAMILY"/>
    <property type="match status" value="1"/>
</dbReference>
<dbReference type="SUPFAM" id="SSF46785">
    <property type="entry name" value="Winged helix' DNA-binding domain"/>
    <property type="match status" value="1"/>
</dbReference>
<comment type="similarity">
    <text evidence="2">Belongs to the ROK (NagC/XylR) family.</text>
</comment>
<dbReference type="SUPFAM" id="SSF53067">
    <property type="entry name" value="Actin-like ATPase domain"/>
    <property type="match status" value="1"/>
</dbReference>
<proteinExistence type="inferred from homology"/>
<evidence type="ECO:0000313" key="6">
    <source>
        <dbReference type="Proteomes" id="UP000245080"/>
    </source>
</evidence>
<evidence type="ECO:0000256" key="3">
    <source>
        <dbReference type="ARBA" id="ARBA00022629"/>
    </source>
</evidence>
<dbReference type="Pfam" id="PF09339">
    <property type="entry name" value="HTH_IclR"/>
    <property type="match status" value="1"/>
</dbReference>
<sequence length="389" mass="43898">MIHKSMNRDELHDQNLRLVLQQIFNNHPTSRIEISHQLDLNKSTVSSLYNTLMDRGFVSELGHGDASNAGGRKPTMVTINRQYGFTMTFDLGYHHLHAMANDLNANVLSYERIEMADHSLEEIIQTCEASIEQAIAGDATAHGLLGICFSIHGIIDHNRVTYTPFLSFQDVDFSKHFEDRFQVPVILENEANLSAIYERDFNGAHQVNSTVTFSVHHGLGAGIILNRGLYRGEHGEAGEIGRSLAPTGQNDVKHVEEICSEDALINQIEQLKHEENLDRNDIVALFKKNDHDTLGVLIHGAKVLAGVIYNMVTTFDPNAVFINSPLIEKIPEMLTWIQEDYQRYSLIEMPIKLTHNAQYATLLGGCSLITHHVLQMDNFDIYFTQTEDY</sequence>
<dbReference type="Proteomes" id="UP000245080">
    <property type="component" value="Unassembled WGS sequence"/>
</dbReference>
<dbReference type="AlphaFoldDB" id="A0A2V1MWR2"/>
<dbReference type="PROSITE" id="PS01125">
    <property type="entry name" value="ROK"/>
    <property type="match status" value="1"/>
</dbReference>
<dbReference type="InterPro" id="IPR005471">
    <property type="entry name" value="Tscrpt_reg_IclR_N"/>
</dbReference>
<comment type="function">
    <text evidence="1">Transcriptional repressor of xylose-utilizing enzymes.</text>
</comment>
<accession>A0A2V1MWR2</accession>
<dbReference type="InterPro" id="IPR036390">
    <property type="entry name" value="WH_DNA-bd_sf"/>
</dbReference>
<evidence type="ECO:0000313" key="5">
    <source>
        <dbReference type="EMBL" id="PWF99486.1"/>
    </source>
</evidence>
<feature type="domain" description="HTH iclR-type" evidence="4">
    <location>
        <begin position="32"/>
        <end position="59"/>
    </location>
</feature>
<organism evidence="5 6">
    <name type="scientific">Levilactobacillus bambusae</name>
    <dbReference type="NCBI Taxonomy" id="2024736"/>
    <lineage>
        <taxon>Bacteria</taxon>
        <taxon>Bacillati</taxon>
        <taxon>Bacillota</taxon>
        <taxon>Bacilli</taxon>
        <taxon>Lactobacillales</taxon>
        <taxon>Lactobacillaceae</taxon>
        <taxon>Levilactobacillus</taxon>
    </lineage>
</organism>
<gene>
    <name evidence="5" type="ORF">DCM90_08540</name>
</gene>
<dbReference type="InterPro" id="IPR036388">
    <property type="entry name" value="WH-like_DNA-bd_sf"/>
</dbReference>
<dbReference type="Pfam" id="PF00480">
    <property type="entry name" value="ROK"/>
    <property type="match status" value="1"/>
</dbReference>